<dbReference type="InterPro" id="IPR036388">
    <property type="entry name" value="WH-like_DNA-bd_sf"/>
</dbReference>
<accession>A0A6J5YKG1</accession>
<evidence type="ECO:0000313" key="2">
    <source>
        <dbReference type="EMBL" id="CAB4330246.1"/>
    </source>
</evidence>
<protein>
    <submittedName>
        <fullName evidence="2">Unannotated protein</fullName>
    </submittedName>
</protein>
<evidence type="ECO:0000259" key="1">
    <source>
        <dbReference type="Pfam" id="PF08281"/>
    </source>
</evidence>
<dbReference type="SUPFAM" id="SSF88659">
    <property type="entry name" value="Sigma3 and sigma4 domains of RNA polymerase sigma factors"/>
    <property type="match status" value="1"/>
</dbReference>
<proteinExistence type="predicted"/>
<feature type="domain" description="RNA polymerase sigma factor 70 region 4 type 2" evidence="1">
    <location>
        <begin position="7"/>
        <end position="46"/>
    </location>
</feature>
<dbReference type="InterPro" id="IPR013324">
    <property type="entry name" value="RNA_pol_sigma_r3/r4-like"/>
</dbReference>
<dbReference type="GO" id="GO:0006352">
    <property type="term" value="P:DNA-templated transcription initiation"/>
    <property type="evidence" value="ECO:0007669"/>
    <property type="project" value="InterPro"/>
</dbReference>
<organism evidence="2">
    <name type="scientific">freshwater metagenome</name>
    <dbReference type="NCBI Taxonomy" id="449393"/>
    <lineage>
        <taxon>unclassified sequences</taxon>
        <taxon>metagenomes</taxon>
        <taxon>ecological metagenomes</taxon>
    </lineage>
</organism>
<dbReference type="AlphaFoldDB" id="A0A6J5YKG1"/>
<reference evidence="2" key="1">
    <citation type="submission" date="2020-05" db="EMBL/GenBank/DDBJ databases">
        <authorList>
            <person name="Chiriac C."/>
            <person name="Salcher M."/>
            <person name="Ghai R."/>
            <person name="Kavagutti S V."/>
        </authorList>
    </citation>
    <scope>NUCLEOTIDE SEQUENCE</scope>
</reference>
<dbReference type="Gene3D" id="1.10.10.10">
    <property type="entry name" value="Winged helix-like DNA-binding domain superfamily/Winged helix DNA-binding domain"/>
    <property type="match status" value="1"/>
</dbReference>
<name>A0A6J5YKG1_9ZZZZ</name>
<sequence length="64" mass="6822">MTAPLSLPDALAQLPEEERIILSLHYLRALPSREIAQMLGVPEKSVVAVMASGKARITALLGLA</sequence>
<dbReference type="Pfam" id="PF08281">
    <property type="entry name" value="Sigma70_r4_2"/>
    <property type="match status" value="1"/>
</dbReference>
<dbReference type="GO" id="GO:0003677">
    <property type="term" value="F:DNA binding"/>
    <property type="evidence" value="ECO:0007669"/>
    <property type="project" value="InterPro"/>
</dbReference>
<dbReference type="InterPro" id="IPR013249">
    <property type="entry name" value="RNA_pol_sigma70_r4_t2"/>
</dbReference>
<dbReference type="EMBL" id="CAESAF010000004">
    <property type="protein sequence ID" value="CAB4330246.1"/>
    <property type="molecule type" value="Genomic_DNA"/>
</dbReference>
<dbReference type="GO" id="GO:0016987">
    <property type="term" value="F:sigma factor activity"/>
    <property type="evidence" value="ECO:0007669"/>
    <property type="project" value="InterPro"/>
</dbReference>
<gene>
    <name evidence="2" type="ORF">UFOPK3574_00104</name>
</gene>